<evidence type="ECO:0000313" key="5">
    <source>
        <dbReference type="Proteomes" id="UP000015101"/>
    </source>
</evidence>
<evidence type="ECO:0000256" key="1">
    <source>
        <dbReference type="SAM" id="MobiDB-lite"/>
    </source>
</evidence>
<reference evidence="5" key="1">
    <citation type="submission" date="2012-12" db="EMBL/GenBank/DDBJ databases">
        <authorList>
            <person name="Hellsten U."/>
            <person name="Grimwood J."/>
            <person name="Chapman J.A."/>
            <person name="Shapiro H."/>
            <person name="Aerts A."/>
            <person name="Otillar R.P."/>
            <person name="Terry A.Y."/>
            <person name="Boore J.L."/>
            <person name="Simakov O."/>
            <person name="Marletaz F."/>
            <person name="Cho S.-J."/>
            <person name="Edsinger-Gonzales E."/>
            <person name="Havlak P."/>
            <person name="Kuo D.-H."/>
            <person name="Larsson T."/>
            <person name="Lv J."/>
            <person name="Arendt D."/>
            <person name="Savage R."/>
            <person name="Osoegawa K."/>
            <person name="de Jong P."/>
            <person name="Lindberg D.R."/>
            <person name="Seaver E.C."/>
            <person name="Weisblat D.A."/>
            <person name="Putnam N.H."/>
            <person name="Grigoriev I.V."/>
            <person name="Rokhsar D.S."/>
        </authorList>
    </citation>
    <scope>NUCLEOTIDE SEQUENCE</scope>
</reference>
<dbReference type="KEGG" id="hro:HELRODRAFT_179356"/>
<proteinExistence type="predicted"/>
<feature type="region of interest" description="Disordered" evidence="1">
    <location>
        <begin position="152"/>
        <end position="200"/>
    </location>
</feature>
<keyword evidence="2" id="KW-0732">Signal</keyword>
<accession>T1FEL5</accession>
<feature type="chain" id="PRO_5010980602" evidence="2">
    <location>
        <begin position="22"/>
        <end position="200"/>
    </location>
</feature>
<protein>
    <submittedName>
        <fullName evidence="3 4">Uncharacterized protein</fullName>
    </submittedName>
</protein>
<dbReference type="RefSeq" id="XP_009026438.1">
    <property type="nucleotide sequence ID" value="XM_009028190.1"/>
</dbReference>
<evidence type="ECO:0000313" key="4">
    <source>
        <dbReference type="EnsemblMetazoa" id="HelroP179356"/>
    </source>
</evidence>
<dbReference type="EMBL" id="AMQM01006815">
    <property type="status" value="NOT_ANNOTATED_CDS"/>
    <property type="molecule type" value="Genomic_DNA"/>
</dbReference>
<evidence type="ECO:0000313" key="3">
    <source>
        <dbReference type="EMBL" id="ESN95579.1"/>
    </source>
</evidence>
<feature type="signal peptide" evidence="2">
    <location>
        <begin position="1"/>
        <end position="21"/>
    </location>
</feature>
<dbReference type="Proteomes" id="UP000015101">
    <property type="component" value="Unassembled WGS sequence"/>
</dbReference>
<feature type="compositionally biased region" description="Basic and acidic residues" evidence="1">
    <location>
        <begin position="191"/>
        <end position="200"/>
    </location>
</feature>
<dbReference type="GeneID" id="20207264"/>
<keyword evidence="5" id="KW-1185">Reference proteome</keyword>
<reference evidence="4" key="3">
    <citation type="submission" date="2015-06" db="UniProtKB">
        <authorList>
            <consortium name="EnsemblMetazoa"/>
        </authorList>
    </citation>
    <scope>IDENTIFICATION</scope>
</reference>
<organism evidence="4 5">
    <name type="scientific">Helobdella robusta</name>
    <name type="common">Californian leech</name>
    <dbReference type="NCBI Taxonomy" id="6412"/>
    <lineage>
        <taxon>Eukaryota</taxon>
        <taxon>Metazoa</taxon>
        <taxon>Spiralia</taxon>
        <taxon>Lophotrochozoa</taxon>
        <taxon>Annelida</taxon>
        <taxon>Clitellata</taxon>
        <taxon>Hirudinea</taxon>
        <taxon>Rhynchobdellida</taxon>
        <taxon>Glossiphoniidae</taxon>
        <taxon>Helobdella</taxon>
    </lineage>
</organism>
<dbReference type="EMBL" id="KB097519">
    <property type="protein sequence ID" value="ESN95579.1"/>
    <property type="molecule type" value="Genomic_DNA"/>
</dbReference>
<evidence type="ECO:0000256" key="2">
    <source>
        <dbReference type="SAM" id="SignalP"/>
    </source>
</evidence>
<dbReference type="PROSITE" id="PS51257">
    <property type="entry name" value="PROKAR_LIPOPROTEIN"/>
    <property type="match status" value="1"/>
</dbReference>
<dbReference type="HOGENOM" id="CLU_1367558_0_0_1"/>
<dbReference type="CTD" id="20207264"/>
<dbReference type="AlphaFoldDB" id="T1FEL5"/>
<name>T1FEL5_HELRO</name>
<sequence>MRCSFNLQCLFLTLLIIGCQTNDLVKKSEVESDNIKDLLNKKPDEHKFHAKIKDNGKTIDLSDKSLSKSWSIRPPLTKNDGRRRRSRLLLLNFSEIYKKDNKVASAESFSSTSPQAVMLFQLSSTLLEIILIFNYLIKNKLAEKNCLTETPFVLPVPEPEPEEEQPVKSEEPPTEGPGQMNELPTLSEGPLESKKIGVMK</sequence>
<gene>
    <name evidence="4" type="primary">20207264</name>
    <name evidence="3" type="ORF">HELRODRAFT_179356</name>
</gene>
<dbReference type="InParanoid" id="T1FEL5"/>
<dbReference type="EnsemblMetazoa" id="HelroT179356">
    <property type="protein sequence ID" value="HelroP179356"/>
    <property type="gene ID" value="HelroG179356"/>
</dbReference>
<reference evidence="3 5" key="2">
    <citation type="journal article" date="2013" name="Nature">
        <title>Insights into bilaterian evolution from three spiralian genomes.</title>
        <authorList>
            <person name="Simakov O."/>
            <person name="Marletaz F."/>
            <person name="Cho S.J."/>
            <person name="Edsinger-Gonzales E."/>
            <person name="Havlak P."/>
            <person name="Hellsten U."/>
            <person name="Kuo D.H."/>
            <person name="Larsson T."/>
            <person name="Lv J."/>
            <person name="Arendt D."/>
            <person name="Savage R."/>
            <person name="Osoegawa K."/>
            <person name="de Jong P."/>
            <person name="Grimwood J."/>
            <person name="Chapman J.A."/>
            <person name="Shapiro H."/>
            <person name="Aerts A."/>
            <person name="Otillar R.P."/>
            <person name="Terry A.Y."/>
            <person name="Boore J.L."/>
            <person name="Grigoriev I.V."/>
            <person name="Lindberg D.R."/>
            <person name="Seaver E.C."/>
            <person name="Weisblat D.A."/>
            <person name="Putnam N.H."/>
            <person name="Rokhsar D.S."/>
        </authorList>
    </citation>
    <scope>NUCLEOTIDE SEQUENCE</scope>
</reference>